<name>A0A2I2MPM2_9CAUD</name>
<accession>A0A2I2MPM2</accession>
<dbReference type="Proteomes" id="UP000240702">
    <property type="component" value="Segment"/>
</dbReference>
<proteinExistence type="predicted"/>
<gene>
    <name evidence="1" type="primary">153</name>
    <name evidence="1" type="ORF">EniyanLRS_153</name>
</gene>
<evidence type="ECO:0000313" key="1">
    <source>
        <dbReference type="EMBL" id="AQT25802.1"/>
    </source>
</evidence>
<evidence type="ECO:0000313" key="2">
    <source>
        <dbReference type="Proteomes" id="UP000240702"/>
    </source>
</evidence>
<protein>
    <submittedName>
        <fullName evidence="1">Uncharacterized protein</fullName>
    </submittedName>
</protein>
<dbReference type="EMBL" id="KY385381">
    <property type="protein sequence ID" value="AQT25802.1"/>
    <property type="molecule type" value="Genomic_DNA"/>
</dbReference>
<reference evidence="1 2" key="1">
    <citation type="submission" date="2016-12" db="EMBL/GenBank/DDBJ databases">
        <title>Whole genome Sequence of Mycobacteriophages.</title>
        <authorList>
            <person name="Bajpai U."/>
        </authorList>
    </citation>
    <scope>NUCLEOTIDE SEQUENCE [LARGE SCALE GENOMIC DNA]</scope>
</reference>
<organism evidence="1 2">
    <name type="scientific">Mycobacterium phage EniyanLRS</name>
    <dbReference type="NCBI Taxonomy" id="1933770"/>
    <lineage>
        <taxon>Viruses</taxon>
        <taxon>Duplodnaviria</taxon>
        <taxon>Heunggongvirae</taxon>
        <taxon>Uroviricota</taxon>
        <taxon>Caudoviricetes</taxon>
        <taxon>Vilmaviridae</taxon>
        <taxon>Wildcatvirus</taxon>
        <taxon>Wildcatvirus wildcat</taxon>
        <taxon>Mycobacterium virus Wildcat</taxon>
    </lineage>
</organism>
<sequence length="89" mass="10039">MNETIMLTFRARRRHTRSAWGHRRTVVPRFAPQINVEPSETISESDVLREGDTLLCDHCAHEYAMGELFLTGDGSLCYGCKVLGESQIA</sequence>